<dbReference type="InterPro" id="IPR006076">
    <property type="entry name" value="FAD-dep_OxRdtase"/>
</dbReference>
<evidence type="ECO:0000259" key="2">
    <source>
        <dbReference type="Pfam" id="PF01266"/>
    </source>
</evidence>
<dbReference type="SUPFAM" id="SSF51905">
    <property type="entry name" value="FAD/NAD(P)-binding domain"/>
    <property type="match status" value="1"/>
</dbReference>
<dbReference type="Proteomes" id="UP001060275">
    <property type="component" value="Unassembled WGS sequence"/>
</dbReference>
<name>A0A9Q4FS16_9HYPH</name>
<reference evidence="3" key="1">
    <citation type="submission" date="2022-06" db="EMBL/GenBank/DDBJ databases">
        <title>Devosia sp. XJ19-45 genome assembly.</title>
        <authorList>
            <person name="Li B."/>
            <person name="Cai M."/>
            <person name="Nie G."/>
            <person name="Li W."/>
        </authorList>
    </citation>
    <scope>NUCLEOTIDE SEQUENCE</scope>
    <source>
        <strain evidence="3">XJ19-45</strain>
    </source>
</reference>
<dbReference type="GO" id="GO:0005737">
    <property type="term" value="C:cytoplasm"/>
    <property type="evidence" value="ECO:0007669"/>
    <property type="project" value="TreeGrafter"/>
</dbReference>
<dbReference type="PANTHER" id="PTHR13847">
    <property type="entry name" value="SARCOSINE DEHYDROGENASE-RELATED"/>
    <property type="match status" value="1"/>
</dbReference>
<evidence type="ECO:0000313" key="4">
    <source>
        <dbReference type="Proteomes" id="UP001060275"/>
    </source>
</evidence>
<dbReference type="EMBL" id="JAMWDU010000002">
    <property type="protein sequence ID" value="MCP8886420.1"/>
    <property type="molecule type" value="Genomic_DNA"/>
</dbReference>
<dbReference type="Gene3D" id="3.50.50.60">
    <property type="entry name" value="FAD/NAD(P)-binding domain"/>
    <property type="match status" value="1"/>
</dbReference>
<dbReference type="PANTHER" id="PTHR13847:SF287">
    <property type="entry name" value="FAD-DEPENDENT OXIDOREDUCTASE DOMAIN-CONTAINING PROTEIN 1"/>
    <property type="match status" value="1"/>
</dbReference>
<keyword evidence="1" id="KW-0560">Oxidoreductase</keyword>
<evidence type="ECO:0000256" key="1">
    <source>
        <dbReference type="ARBA" id="ARBA00023002"/>
    </source>
</evidence>
<keyword evidence="4" id="KW-1185">Reference proteome</keyword>
<dbReference type="Gene3D" id="3.30.9.10">
    <property type="entry name" value="D-Amino Acid Oxidase, subunit A, domain 2"/>
    <property type="match status" value="1"/>
</dbReference>
<dbReference type="Pfam" id="PF01266">
    <property type="entry name" value="DAO"/>
    <property type="match status" value="1"/>
</dbReference>
<evidence type="ECO:0000313" key="3">
    <source>
        <dbReference type="EMBL" id="MCP8886420.1"/>
    </source>
</evidence>
<accession>A0A9Q4FS16</accession>
<comment type="caution">
    <text evidence="3">The sequence shown here is derived from an EMBL/GenBank/DDBJ whole genome shotgun (WGS) entry which is preliminary data.</text>
</comment>
<feature type="domain" description="FAD dependent oxidoreductase" evidence="2">
    <location>
        <begin position="15"/>
        <end position="367"/>
    </location>
</feature>
<proteinExistence type="predicted"/>
<organism evidence="3 4">
    <name type="scientific">Devosia ureilytica</name>
    <dbReference type="NCBI Taxonomy" id="2952754"/>
    <lineage>
        <taxon>Bacteria</taxon>
        <taxon>Pseudomonadati</taxon>
        <taxon>Pseudomonadota</taxon>
        <taxon>Alphaproteobacteria</taxon>
        <taxon>Hyphomicrobiales</taxon>
        <taxon>Devosiaceae</taxon>
        <taxon>Devosia</taxon>
    </lineage>
</organism>
<dbReference type="SUPFAM" id="SSF54373">
    <property type="entry name" value="FAD-linked reductases, C-terminal domain"/>
    <property type="match status" value="1"/>
</dbReference>
<dbReference type="RefSeq" id="WP_254677746.1">
    <property type="nucleotide sequence ID" value="NZ_JAMWDU010000002.1"/>
</dbReference>
<sequence>MPHPASSPPQSPRSVAIVGAGIVGMSAAHFLSRAGWQVTVYDAGAPASGATGSADGAVSIASKKPGPLMTLAVAAVRFYEHLTETGILGDEYLPRSTFVVASVEEDVGVLERHASHLEASGVSIRLLKGAALTGAIGAAAPSAIAAVEVQGEGHAVGYRVVERLRRLGGFPIRRNCRVSGFNFSKGRIVGVVTEDGVEPTDAVLLATGLGSASFLSGLGPIRPRKGQLIVTDRAGADAPSFPGPLMSCRYLVSKGSQAAPGVTESRSLGLVIDPLRTGQFLIGGSREDRDDRETTDADVVATLLRDAVELAPSLAQLRVIRVFAGLRAATSDGLPIVGRVGGAENLWIATGFEGDGICLGPLMGRLCQQMICGEPVAHDISSLDAARFGLSLATAA</sequence>
<dbReference type="AlphaFoldDB" id="A0A9Q4FS16"/>
<dbReference type="GO" id="GO:0016491">
    <property type="term" value="F:oxidoreductase activity"/>
    <property type="evidence" value="ECO:0007669"/>
    <property type="project" value="UniProtKB-KW"/>
</dbReference>
<protein>
    <submittedName>
        <fullName evidence="3">FAD-binding oxidoreductase</fullName>
    </submittedName>
</protein>
<dbReference type="InterPro" id="IPR036188">
    <property type="entry name" value="FAD/NAD-bd_sf"/>
</dbReference>
<gene>
    <name evidence="3" type="ORF">NF348_04835</name>
</gene>